<feature type="compositionally biased region" description="Low complexity" evidence="7">
    <location>
        <begin position="677"/>
        <end position="695"/>
    </location>
</feature>
<dbReference type="OMA" id="WLEYTHY"/>
<dbReference type="PROSITE" id="PS50102">
    <property type="entry name" value="RRM"/>
    <property type="match status" value="2"/>
</dbReference>
<feature type="compositionally biased region" description="Gly residues" evidence="7">
    <location>
        <begin position="631"/>
        <end position="641"/>
    </location>
</feature>
<dbReference type="GO" id="GO:0005634">
    <property type="term" value="C:nucleus"/>
    <property type="evidence" value="ECO:0007669"/>
    <property type="project" value="UniProtKB-SubCell"/>
</dbReference>
<gene>
    <name evidence="9" type="ORF">KFE25_000722</name>
</gene>
<feature type="domain" description="RRM" evidence="8">
    <location>
        <begin position="742"/>
        <end position="843"/>
    </location>
</feature>
<keyword evidence="5" id="KW-0539">Nucleus</keyword>
<dbReference type="SUPFAM" id="SSF48452">
    <property type="entry name" value="TPR-like"/>
    <property type="match status" value="1"/>
</dbReference>
<feature type="compositionally biased region" description="Low complexity" evidence="7">
    <location>
        <begin position="977"/>
        <end position="994"/>
    </location>
</feature>
<dbReference type="InterPro" id="IPR003107">
    <property type="entry name" value="HAT"/>
</dbReference>
<feature type="region of interest" description="Disordered" evidence="7">
    <location>
        <begin position="1"/>
        <end position="54"/>
    </location>
</feature>
<comment type="caution">
    <text evidence="9">The sequence shown here is derived from an EMBL/GenBank/DDBJ whole genome shotgun (WGS) entry which is preliminary data.</text>
</comment>
<protein>
    <recommendedName>
        <fullName evidence="8">RRM domain-containing protein</fullName>
    </recommendedName>
</protein>
<evidence type="ECO:0000256" key="7">
    <source>
        <dbReference type="SAM" id="MobiDB-lite"/>
    </source>
</evidence>
<dbReference type="OrthoDB" id="360390at2759"/>
<feature type="region of interest" description="Disordered" evidence="7">
    <location>
        <begin position="619"/>
        <end position="739"/>
    </location>
</feature>
<evidence type="ECO:0000256" key="4">
    <source>
        <dbReference type="ARBA" id="ARBA00023187"/>
    </source>
</evidence>
<dbReference type="InterPro" id="IPR035979">
    <property type="entry name" value="RBD_domain_sf"/>
</dbReference>
<keyword evidence="6" id="KW-0694">RNA-binding</keyword>
<reference evidence="9" key="1">
    <citation type="submission" date="2021-05" db="EMBL/GenBank/DDBJ databases">
        <title>The genome of the haptophyte Pavlova lutheri (Diacronema luteri, Pavlovales) - a model for lipid biosynthesis in eukaryotic algae.</title>
        <authorList>
            <person name="Hulatt C.J."/>
            <person name="Posewitz M.C."/>
        </authorList>
    </citation>
    <scope>NUCLEOTIDE SEQUENCE</scope>
    <source>
        <strain evidence="9">NIVA-4/92</strain>
    </source>
</reference>
<dbReference type="SMART" id="SM00386">
    <property type="entry name" value="HAT"/>
    <property type="match status" value="5"/>
</dbReference>
<dbReference type="SMART" id="SM00360">
    <property type="entry name" value="RRM"/>
    <property type="match status" value="1"/>
</dbReference>
<keyword evidence="4" id="KW-0508">mRNA splicing</keyword>
<evidence type="ECO:0000256" key="6">
    <source>
        <dbReference type="PROSITE-ProRule" id="PRU00176"/>
    </source>
</evidence>
<dbReference type="Gene3D" id="1.25.40.10">
    <property type="entry name" value="Tetratricopeptide repeat domain"/>
    <property type="match status" value="2"/>
</dbReference>
<dbReference type="Proteomes" id="UP000751190">
    <property type="component" value="Unassembled WGS sequence"/>
</dbReference>
<dbReference type="InterPro" id="IPR011990">
    <property type="entry name" value="TPR-like_helical_dom_sf"/>
</dbReference>
<feature type="compositionally biased region" description="Low complexity" evidence="7">
    <location>
        <begin position="619"/>
        <end position="630"/>
    </location>
</feature>
<evidence type="ECO:0000313" key="9">
    <source>
        <dbReference type="EMBL" id="KAG8467406.1"/>
    </source>
</evidence>
<dbReference type="GO" id="GO:0006397">
    <property type="term" value="P:mRNA processing"/>
    <property type="evidence" value="ECO:0007669"/>
    <property type="project" value="UniProtKB-KW"/>
</dbReference>
<dbReference type="Pfam" id="PF05843">
    <property type="entry name" value="Suf"/>
    <property type="match status" value="1"/>
</dbReference>
<evidence type="ECO:0000256" key="3">
    <source>
        <dbReference type="ARBA" id="ARBA00022737"/>
    </source>
</evidence>
<evidence type="ECO:0000259" key="8">
    <source>
        <dbReference type="PROSITE" id="PS50102"/>
    </source>
</evidence>
<feature type="domain" description="RRM" evidence="8">
    <location>
        <begin position="854"/>
        <end position="933"/>
    </location>
</feature>
<evidence type="ECO:0000256" key="1">
    <source>
        <dbReference type="ARBA" id="ARBA00004123"/>
    </source>
</evidence>
<dbReference type="EMBL" id="JAGTXO010000006">
    <property type="protein sequence ID" value="KAG8467406.1"/>
    <property type="molecule type" value="Genomic_DNA"/>
</dbReference>
<proteinExistence type="predicted"/>
<feature type="region of interest" description="Disordered" evidence="7">
    <location>
        <begin position="977"/>
        <end position="1000"/>
    </location>
</feature>
<dbReference type="InterPro" id="IPR008847">
    <property type="entry name" value="Suf"/>
</dbReference>
<dbReference type="PANTHER" id="PTHR17204">
    <property type="entry name" value="PRE-MRNA PROCESSING PROTEIN PRP39-RELATED"/>
    <property type="match status" value="1"/>
</dbReference>
<evidence type="ECO:0000256" key="2">
    <source>
        <dbReference type="ARBA" id="ARBA00022664"/>
    </source>
</evidence>
<organism evidence="9 10">
    <name type="scientific">Diacronema lutheri</name>
    <name type="common">Unicellular marine alga</name>
    <name type="synonym">Monochrysis lutheri</name>
    <dbReference type="NCBI Taxonomy" id="2081491"/>
    <lineage>
        <taxon>Eukaryota</taxon>
        <taxon>Haptista</taxon>
        <taxon>Haptophyta</taxon>
        <taxon>Pavlovophyceae</taxon>
        <taxon>Pavlovales</taxon>
        <taxon>Pavlovaceae</taxon>
        <taxon>Diacronema</taxon>
    </lineage>
</organism>
<keyword evidence="10" id="KW-1185">Reference proteome</keyword>
<dbReference type="Pfam" id="PF00076">
    <property type="entry name" value="RRM_1"/>
    <property type="match status" value="1"/>
</dbReference>
<keyword evidence="3" id="KW-0677">Repeat</keyword>
<dbReference type="AlphaFoldDB" id="A0A8J6CDT0"/>
<dbReference type="GO" id="GO:0003723">
    <property type="term" value="F:RNA binding"/>
    <property type="evidence" value="ECO:0007669"/>
    <property type="project" value="UniProtKB-UniRule"/>
</dbReference>
<dbReference type="GO" id="GO:0008380">
    <property type="term" value="P:RNA splicing"/>
    <property type="evidence" value="ECO:0007669"/>
    <property type="project" value="UniProtKB-KW"/>
</dbReference>
<feature type="compositionally biased region" description="Basic and acidic residues" evidence="7">
    <location>
        <begin position="642"/>
        <end position="652"/>
    </location>
</feature>
<accession>A0A8J6CDT0</accession>
<feature type="compositionally biased region" description="Low complexity" evidence="7">
    <location>
        <begin position="711"/>
        <end position="729"/>
    </location>
</feature>
<dbReference type="SUPFAM" id="SSF54928">
    <property type="entry name" value="RNA-binding domain, RBD"/>
    <property type="match status" value="2"/>
</dbReference>
<dbReference type="Gene3D" id="3.30.70.330">
    <property type="match status" value="2"/>
</dbReference>
<dbReference type="PANTHER" id="PTHR17204:SF25">
    <property type="entry name" value="RRM DOMAIN-CONTAINING PROTEIN"/>
    <property type="match status" value="1"/>
</dbReference>
<feature type="compositionally biased region" description="Acidic residues" evidence="7">
    <location>
        <begin position="1"/>
        <end position="34"/>
    </location>
</feature>
<dbReference type="InterPro" id="IPR012677">
    <property type="entry name" value="Nucleotide-bd_a/b_plait_sf"/>
</dbReference>
<comment type="subcellular location">
    <subcellularLocation>
        <location evidence="1">Nucleus</location>
    </subcellularLocation>
</comment>
<keyword evidence="2" id="KW-0507">mRNA processing</keyword>
<sequence>MEREDEDVDAADLLSSDEEEEGEGDASEDDDGTPEDVHAAEQPAAPPQPAAVEHVPPADAAAEIASLRHQLAANGRLYDAHVRLIELLRGSGDVNGARHAREVMSAQFPLCERLWREWIADEKRQIAAAAGAAPGGVSAEAARAHGAYVLALYARGTADYLSPALWLERALFVLEGGGGGAAEDGEAAARAALEDAVAAAGAHVLEGGKLWAAYTLFERQLLDALRDDAAAEPTALAAQAARVRAVYRRRLCTPLLDLDGARREYAAWAASCGEVVDEEVLARADGAQRALGALLEHERALIDGGKEAESVCAAAAHTLSAQQWVRWQAYAAHEASRSAARACVVYERCVAAAPLFEPAWLEYVAYARAQRTVGARAASICERAARNIAVSAELWAAALLELDRFGMAAERGAAAFAAGCACGLRGGGPDYAALLCAYVAHLCRQLAVPPARPSDEQVAALRHAFALGEHYLGAAGVFPNADADDRFARLCARVEAMRLGDAAGARARWENILRRQGTRAAAWLEAIALVLETAEGGAVCAHAHARALFKRGVNSVQDAPALLSDAWVRFEEAHGSADELALALARAGRKAAEGAARAAAAASVGPWDMGARARSSVGAGARAGRAARAGADGGGRGGAGRGEARGESGDARRRTKRGLESGAADAGAEVRTEPSAKRAATATATAAGRGAAPARARARARGESGGGCDGGAPAAAAAAVARAESAPPAAESPPPPRRAHVKTLFFSNLEKSVDAPLVAAWTSNSHGAFRVDAPGAARPAVLDVRMVREKATGRFRGCAYVDVGAADGGEDSARACAEATSYALDLNGVFLRGQRVAVAISKPPAKRGAPEDPRTLYVSNLAAAVSADELRELFGAHGTLGADGVRLIPNKDGQPKGFAYIEYLLADAAAAARAQLDGALVHGRPLAIAQARQQPSSDAAGGEALGRGGGDVARAARAGRGGLRAFVPRGVARKPAVALPPRGGAAAPAAASAPAEEHVTRAPVGSNDAFRALFLAKRGA</sequence>
<name>A0A8J6CDT0_DIALT</name>
<dbReference type="InterPro" id="IPR000504">
    <property type="entry name" value="RRM_dom"/>
</dbReference>
<evidence type="ECO:0000256" key="5">
    <source>
        <dbReference type="ARBA" id="ARBA00023242"/>
    </source>
</evidence>
<evidence type="ECO:0000313" key="10">
    <source>
        <dbReference type="Proteomes" id="UP000751190"/>
    </source>
</evidence>